<keyword evidence="3 5" id="KW-1133">Transmembrane helix</keyword>
<protein>
    <submittedName>
        <fullName evidence="7">YIP1 family protein</fullName>
    </submittedName>
</protein>
<feature type="domain" description="Yip1" evidence="6">
    <location>
        <begin position="19"/>
        <end position="220"/>
    </location>
</feature>
<comment type="caution">
    <text evidence="7">The sequence shown here is derived from an EMBL/GenBank/DDBJ whole genome shotgun (WGS) entry which is preliminary data.</text>
</comment>
<sequence length="228" mass="24904">MEGFYLNSVDSSTAKPSVIGIFTSPIVQFQRIKDTPLVVIPLFILIAISLIASGLIAYIPDYSAVIQMTLEQGLDTSNEFAEAMEVFTRLIVFISGLFVPVFISLLPAFIFWVVGKVLGSMVSFKQLFSMMLYVSLIVALGSLFNSIVVVLFNLDPMTVVTGVSMLFDPLDPLAPLLSFFDIFNIWYIILTALGLGYVAGFNKGAAWSLPIVLSLITAFIAYLTSGIQ</sequence>
<dbReference type="GO" id="GO:0016020">
    <property type="term" value="C:membrane"/>
    <property type="evidence" value="ECO:0007669"/>
    <property type="project" value="UniProtKB-SubCell"/>
</dbReference>
<feature type="transmembrane region" description="Helical" evidence="5">
    <location>
        <begin position="90"/>
        <end position="115"/>
    </location>
</feature>
<evidence type="ECO:0000256" key="1">
    <source>
        <dbReference type="ARBA" id="ARBA00004141"/>
    </source>
</evidence>
<evidence type="ECO:0000256" key="3">
    <source>
        <dbReference type="ARBA" id="ARBA00022989"/>
    </source>
</evidence>
<evidence type="ECO:0000259" key="6">
    <source>
        <dbReference type="Pfam" id="PF04893"/>
    </source>
</evidence>
<comment type="subcellular location">
    <subcellularLocation>
        <location evidence="1">Membrane</location>
        <topology evidence="1">Multi-pass membrane protein</topology>
    </subcellularLocation>
</comment>
<name>A0A553ZUV8_9BACI</name>
<feature type="transmembrane region" description="Helical" evidence="5">
    <location>
        <begin position="37"/>
        <end position="59"/>
    </location>
</feature>
<gene>
    <name evidence="7" type="ORF">FN960_18420</name>
</gene>
<evidence type="ECO:0000256" key="5">
    <source>
        <dbReference type="SAM" id="Phobius"/>
    </source>
</evidence>
<proteinExistence type="predicted"/>
<feature type="transmembrane region" description="Helical" evidence="5">
    <location>
        <begin position="127"/>
        <end position="154"/>
    </location>
</feature>
<dbReference type="Proteomes" id="UP000318521">
    <property type="component" value="Unassembled WGS sequence"/>
</dbReference>
<evidence type="ECO:0000313" key="7">
    <source>
        <dbReference type="EMBL" id="TSB45096.1"/>
    </source>
</evidence>
<dbReference type="OrthoDB" id="2940219at2"/>
<dbReference type="InterPro" id="IPR006977">
    <property type="entry name" value="Yip1_dom"/>
</dbReference>
<organism evidence="7 8">
    <name type="scientific">Alkalicoccobacillus porphyridii</name>
    <dbReference type="NCBI Taxonomy" id="2597270"/>
    <lineage>
        <taxon>Bacteria</taxon>
        <taxon>Bacillati</taxon>
        <taxon>Bacillota</taxon>
        <taxon>Bacilli</taxon>
        <taxon>Bacillales</taxon>
        <taxon>Bacillaceae</taxon>
        <taxon>Alkalicoccobacillus</taxon>
    </lineage>
</organism>
<feature type="transmembrane region" description="Helical" evidence="5">
    <location>
        <begin position="174"/>
        <end position="198"/>
    </location>
</feature>
<keyword evidence="8" id="KW-1185">Reference proteome</keyword>
<evidence type="ECO:0000313" key="8">
    <source>
        <dbReference type="Proteomes" id="UP000318521"/>
    </source>
</evidence>
<evidence type="ECO:0000256" key="2">
    <source>
        <dbReference type="ARBA" id="ARBA00022692"/>
    </source>
</evidence>
<dbReference type="EMBL" id="VLXZ01000015">
    <property type="protein sequence ID" value="TSB45096.1"/>
    <property type="molecule type" value="Genomic_DNA"/>
</dbReference>
<keyword evidence="4 5" id="KW-0472">Membrane</keyword>
<dbReference type="Pfam" id="PF04893">
    <property type="entry name" value="Yip1"/>
    <property type="match status" value="1"/>
</dbReference>
<dbReference type="AlphaFoldDB" id="A0A553ZUV8"/>
<keyword evidence="2 5" id="KW-0812">Transmembrane</keyword>
<evidence type="ECO:0000256" key="4">
    <source>
        <dbReference type="ARBA" id="ARBA00023136"/>
    </source>
</evidence>
<feature type="transmembrane region" description="Helical" evidence="5">
    <location>
        <begin position="205"/>
        <end position="224"/>
    </location>
</feature>
<accession>A0A553ZUV8</accession>
<reference evidence="7 8" key="1">
    <citation type="submission" date="2019-07" db="EMBL/GenBank/DDBJ databases">
        <authorList>
            <person name="Park Y.J."/>
            <person name="Jeong S.E."/>
            <person name="Jung H.S."/>
        </authorList>
    </citation>
    <scope>NUCLEOTIDE SEQUENCE [LARGE SCALE GENOMIC DNA]</scope>
    <source>
        <strain evidence="8">P16(2019)</strain>
    </source>
</reference>